<dbReference type="Gene3D" id="3.30.420.10">
    <property type="entry name" value="Ribonuclease H-like superfamily/Ribonuclease H"/>
    <property type="match status" value="1"/>
</dbReference>
<dbReference type="GO" id="GO:0005634">
    <property type="term" value="C:nucleus"/>
    <property type="evidence" value="ECO:0007669"/>
    <property type="project" value="UniProtKB-SubCell"/>
</dbReference>
<dbReference type="InterPro" id="IPR047021">
    <property type="entry name" value="REXO1/3/4-like"/>
</dbReference>
<dbReference type="PANTHER" id="PTHR12801:SF158">
    <property type="entry name" value="RNA EXONUCLEASE 4"/>
    <property type="match status" value="1"/>
</dbReference>
<dbReference type="InterPro" id="IPR013520">
    <property type="entry name" value="Ribonucl_H"/>
</dbReference>
<evidence type="ECO:0000256" key="7">
    <source>
        <dbReference type="ARBA" id="ARBA00023242"/>
    </source>
</evidence>
<name>A0AAW1DST9_9HEMI</name>
<feature type="domain" description="Exonuclease" evidence="8">
    <location>
        <begin position="59"/>
        <end position="217"/>
    </location>
</feature>
<comment type="caution">
    <text evidence="9">The sequence shown here is derived from an EMBL/GenBank/DDBJ whole genome shotgun (WGS) entry which is preliminary data.</text>
</comment>
<dbReference type="GO" id="GO:0003676">
    <property type="term" value="F:nucleic acid binding"/>
    <property type="evidence" value="ECO:0007669"/>
    <property type="project" value="InterPro"/>
</dbReference>
<evidence type="ECO:0000256" key="3">
    <source>
        <dbReference type="ARBA" id="ARBA00016937"/>
    </source>
</evidence>
<organism evidence="9 10">
    <name type="scientific">Rhynocoris fuscipes</name>
    <dbReference type="NCBI Taxonomy" id="488301"/>
    <lineage>
        <taxon>Eukaryota</taxon>
        <taxon>Metazoa</taxon>
        <taxon>Ecdysozoa</taxon>
        <taxon>Arthropoda</taxon>
        <taxon>Hexapoda</taxon>
        <taxon>Insecta</taxon>
        <taxon>Pterygota</taxon>
        <taxon>Neoptera</taxon>
        <taxon>Paraneoptera</taxon>
        <taxon>Hemiptera</taxon>
        <taxon>Heteroptera</taxon>
        <taxon>Panheteroptera</taxon>
        <taxon>Cimicomorpha</taxon>
        <taxon>Reduviidae</taxon>
        <taxon>Harpactorinae</taxon>
        <taxon>Harpactorini</taxon>
        <taxon>Rhynocoris</taxon>
    </lineage>
</organism>
<dbReference type="SMART" id="SM00479">
    <property type="entry name" value="EXOIII"/>
    <property type="match status" value="1"/>
</dbReference>
<evidence type="ECO:0000256" key="1">
    <source>
        <dbReference type="ARBA" id="ARBA00004123"/>
    </source>
</evidence>
<protein>
    <recommendedName>
        <fullName evidence="3">RNA exonuclease 4</fullName>
    </recommendedName>
</protein>
<dbReference type="CDD" id="cd06144">
    <property type="entry name" value="REX4_like"/>
    <property type="match status" value="1"/>
</dbReference>
<dbReference type="InterPro" id="IPR012337">
    <property type="entry name" value="RNaseH-like_sf"/>
</dbReference>
<dbReference type="EMBL" id="JAPXFL010000001">
    <property type="protein sequence ID" value="KAK9511905.1"/>
    <property type="molecule type" value="Genomic_DNA"/>
</dbReference>
<gene>
    <name evidence="9" type="ORF">O3M35_000466</name>
</gene>
<dbReference type="PANTHER" id="PTHR12801">
    <property type="entry name" value="RNA EXONUCLEASE REXO1 / RECO3 FAMILY MEMBER-RELATED"/>
    <property type="match status" value="1"/>
</dbReference>
<comment type="subcellular location">
    <subcellularLocation>
        <location evidence="1">Nucleus</location>
    </subcellularLocation>
</comment>
<keyword evidence="10" id="KW-1185">Reference proteome</keyword>
<dbReference type="InterPro" id="IPR037431">
    <property type="entry name" value="REX4_DEDDh_dom"/>
</dbReference>
<evidence type="ECO:0000313" key="10">
    <source>
        <dbReference type="Proteomes" id="UP001461498"/>
    </source>
</evidence>
<keyword evidence="7" id="KW-0539">Nucleus</keyword>
<keyword evidence="5" id="KW-0378">Hydrolase</keyword>
<accession>A0AAW1DST9</accession>
<reference evidence="9 10" key="1">
    <citation type="submission" date="2022-12" db="EMBL/GenBank/DDBJ databases">
        <title>Chromosome-level genome assembly of true bugs.</title>
        <authorList>
            <person name="Ma L."/>
            <person name="Li H."/>
        </authorList>
    </citation>
    <scope>NUCLEOTIDE SEQUENCE [LARGE SCALE GENOMIC DNA]</scope>
    <source>
        <strain evidence="9">Lab_2022b</strain>
    </source>
</reference>
<keyword evidence="6" id="KW-0269">Exonuclease</keyword>
<dbReference type="InterPro" id="IPR036397">
    <property type="entry name" value="RNaseH_sf"/>
</dbReference>
<evidence type="ECO:0000259" key="8">
    <source>
        <dbReference type="SMART" id="SM00479"/>
    </source>
</evidence>
<evidence type="ECO:0000313" key="9">
    <source>
        <dbReference type="EMBL" id="KAK9511905.1"/>
    </source>
</evidence>
<dbReference type="GO" id="GO:0006364">
    <property type="term" value="P:rRNA processing"/>
    <property type="evidence" value="ECO:0007669"/>
    <property type="project" value="InterPro"/>
</dbReference>
<evidence type="ECO:0000256" key="5">
    <source>
        <dbReference type="ARBA" id="ARBA00022801"/>
    </source>
</evidence>
<evidence type="ECO:0000256" key="2">
    <source>
        <dbReference type="ARBA" id="ARBA00010489"/>
    </source>
</evidence>
<dbReference type="Proteomes" id="UP001461498">
    <property type="component" value="Unassembled WGS sequence"/>
</dbReference>
<dbReference type="GO" id="GO:0008408">
    <property type="term" value="F:3'-5' exonuclease activity"/>
    <property type="evidence" value="ECO:0007669"/>
    <property type="project" value="InterPro"/>
</dbReference>
<dbReference type="Pfam" id="PF00929">
    <property type="entry name" value="RNase_T"/>
    <property type="match status" value="1"/>
</dbReference>
<sequence length="232" mass="25921">MKNNALTRLNTDGSTGSNNWEKFLLQQGKEFVIGNNAEGYNSKVKPIHSNLNKNNKLTKVIGIDCEMVGVGEDGKDNLLARVSIVNLFGDCLYDKFVKPKETVTDYRTHISGVRAADLKNADDFETVQKEVADLIKGRIIVGHAIKNDLEVLFLSHPRHQIRDTAKFFRKKGCGTPSLKNLASEYLGVKIQSGEHSSIQDAQAAVQLYNMFRKQWETGGGNKKNNRIDTLQK</sequence>
<dbReference type="SUPFAM" id="SSF53098">
    <property type="entry name" value="Ribonuclease H-like"/>
    <property type="match status" value="1"/>
</dbReference>
<evidence type="ECO:0000256" key="6">
    <source>
        <dbReference type="ARBA" id="ARBA00022839"/>
    </source>
</evidence>
<comment type="similarity">
    <text evidence="2">Belongs to the REXO4 family.</text>
</comment>
<keyword evidence="4" id="KW-0540">Nuclease</keyword>
<dbReference type="FunFam" id="3.30.420.10:FF:000007">
    <property type="entry name" value="Interferon-stimulated exonuclease gene 20"/>
    <property type="match status" value="1"/>
</dbReference>
<dbReference type="AlphaFoldDB" id="A0AAW1DST9"/>
<evidence type="ECO:0000256" key="4">
    <source>
        <dbReference type="ARBA" id="ARBA00022722"/>
    </source>
</evidence>
<proteinExistence type="inferred from homology"/>